<feature type="chain" id="PRO_5045973661" evidence="2">
    <location>
        <begin position="23"/>
        <end position="429"/>
    </location>
</feature>
<dbReference type="Proteomes" id="UP000825381">
    <property type="component" value="Chromosome"/>
</dbReference>
<gene>
    <name evidence="4" type="ORF">K1I41_07580</name>
</gene>
<sequence>MRKYIKQIILYNLLLVTSAISAQEQTRLCAIGSFEIGLTPQFNFTEKSNLSTTTCNYDVSTDTDIPIASITGVNNFSDKVTIVDNDATISGGNDPDLFAQQPSVAVPRVADGAKAIKLNDNTTGLGDKSVTSMNFAFEVTNPVISFKYSLVATNPIGLPNNELPRFIVNLVDGANGNSIDGFCLTVDPNDSELQSTGTTSNDLLYSGWQCVTFEIDTTTATYPQGVNLQFIVIDDAKGLGFNSVYIDSICDGPCCPDCPDITLPVGTGMIDEQEAEICIYASNAITGTGSAIYHAGTEVVLETGFEALEGTKDRFYIEGCTGSFALRPGNSNNLGNETDTTPQILDDAESGFKVYPNPTQNQLTITISNDVAPSKVSLYSVDGKLILQTKPSSTNNNYTIDIGSISKGIYILSVETTDGNITSTKVVKN</sequence>
<organism evidence="4 5">
    <name type="scientific">Flavobacterium litorale</name>
    <dbReference type="NCBI Taxonomy" id="2856519"/>
    <lineage>
        <taxon>Bacteria</taxon>
        <taxon>Pseudomonadati</taxon>
        <taxon>Bacteroidota</taxon>
        <taxon>Flavobacteriia</taxon>
        <taxon>Flavobacteriales</taxon>
        <taxon>Flavobacteriaceae</taxon>
        <taxon>Flavobacterium</taxon>
    </lineage>
</organism>
<dbReference type="InterPro" id="IPR026444">
    <property type="entry name" value="Secre_tail"/>
</dbReference>
<feature type="signal peptide" evidence="2">
    <location>
        <begin position="1"/>
        <end position="22"/>
    </location>
</feature>
<dbReference type="NCBIfam" id="TIGR04183">
    <property type="entry name" value="Por_Secre_tail"/>
    <property type="match status" value="1"/>
</dbReference>
<reference evidence="4 5" key="1">
    <citation type="submission" date="2021-07" db="EMBL/GenBank/DDBJ databases">
        <title>Flavobacterium WSW3-B6 sp.nov, isolated from seaweed.</title>
        <authorList>
            <person name="Muhammad N."/>
            <person name="Ho H."/>
            <person name="Lee Y.-J."/>
            <person name="Nguyen T."/>
            <person name="Ho J."/>
            <person name="Kim S.-G."/>
        </authorList>
    </citation>
    <scope>NUCLEOTIDE SEQUENCE [LARGE SCALE GENOMIC DNA]</scope>
    <source>
        <strain evidence="4 5">WSW3-B6</strain>
    </source>
</reference>
<keyword evidence="5" id="KW-1185">Reference proteome</keyword>
<dbReference type="EMBL" id="CP080429">
    <property type="protein sequence ID" value="QYJ67420.1"/>
    <property type="molecule type" value="Genomic_DNA"/>
</dbReference>
<dbReference type="Pfam" id="PF18962">
    <property type="entry name" value="Por_Secre_tail"/>
    <property type="match status" value="1"/>
</dbReference>
<evidence type="ECO:0000256" key="2">
    <source>
        <dbReference type="SAM" id="SignalP"/>
    </source>
</evidence>
<dbReference type="NCBIfam" id="NF045639">
    <property type="entry name" value="GCX_COOH"/>
    <property type="match status" value="1"/>
</dbReference>
<name>A0ABX8V9C6_9FLAO</name>
<dbReference type="RefSeq" id="WP_220639765.1">
    <property type="nucleotide sequence ID" value="NZ_CP080429.1"/>
</dbReference>
<evidence type="ECO:0000313" key="5">
    <source>
        <dbReference type="Proteomes" id="UP000825381"/>
    </source>
</evidence>
<evidence type="ECO:0000259" key="3">
    <source>
        <dbReference type="Pfam" id="PF18962"/>
    </source>
</evidence>
<evidence type="ECO:0000313" key="4">
    <source>
        <dbReference type="EMBL" id="QYJ67420.1"/>
    </source>
</evidence>
<feature type="domain" description="Secretion system C-terminal sorting" evidence="3">
    <location>
        <begin position="354"/>
        <end position="426"/>
    </location>
</feature>
<dbReference type="InterPro" id="IPR055015">
    <property type="entry name" value="GCX_COOH"/>
</dbReference>
<accession>A0ABX8V9C6</accession>
<proteinExistence type="predicted"/>
<keyword evidence="1 2" id="KW-0732">Signal</keyword>
<evidence type="ECO:0000256" key="1">
    <source>
        <dbReference type="ARBA" id="ARBA00022729"/>
    </source>
</evidence>
<protein>
    <submittedName>
        <fullName evidence="4">T9SS type A sorting domain-containing protein</fullName>
    </submittedName>
</protein>